<keyword evidence="3" id="KW-1185">Reference proteome</keyword>
<evidence type="ECO:0000256" key="1">
    <source>
        <dbReference type="SAM" id="Phobius"/>
    </source>
</evidence>
<evidence type="ECO:0000313" key="3">
    <source>
        <dbReference type="Proteomes" id="UP000061227"/>
    </source>
</evidence>
<evidence type="ECO:0000313" key="2">
    <source>
        <dbReference type="EMBL" id="GAP02879.1"/>
    </source>
</evidence>
<feature type="transmembrane region" description="Helical" evidence="1">
    <location>
        <begin position="102"/>
        <end position="129"/>
    </location>
</feature>
<dbReference type="SUPFAM" id="SSF103473">
    <property type="entry name" value="MFS general substrate transporter"/>
    <property type="match status" value="1"/>
</dbReference>
<keyword evidence="1" id="KW-0472">Membrane</keyword>
<reference evidence="2 3" key="1">
    <citation type="journal article" date="2015" name="BMC Genomics">
        <title>Comparative genomics of Fructobacillus spp. and Leuconostoc spp. reveals niche-specific evolution of Fructobacillus spp.</title>
        <authorList>
            <person name="Endo A."/>
            <person name="Tanizawa Y."/>
            <person name="Tanaka N."/>
            <person name="Maeno S."/>
            <person name="Kumar H."/>
            <person name="Shiwa Y."/>
            <person name="Okada S."/>
            <person name="Yoshikawa H."/>
            <person name="Dicks L."/>
            <person name="Nakagawa J."/>
            <person name="Arita M."/>
        </authorList>
    </citation>
    <scope>NUCLEOTIDE SEQUENCE [LARGE SCALE GENOMIC DNA]</scope>
    <source>
        <strain evidence="2 3">DSM 15468</strain>
    </source>
</reference>
<dbReference type="InterPro" id="IPR036259">
    <property type="entry name" value="MFS_trans_sf"/>
</dbReference>
<keyword evidence="1" id="KW-1133">Transmembrane helix</keyword>
<proteinExistence type="predicted"/>
<dbReference type="EMBL" id="DF968065">
    <property type="protein sequence ID" value="GAP02879.1"/>
    <property type="molecule type" value="Genomic_DNA"/>
</dbReference>
<dbReference type="Proteomes" id="UP000061227">
    <property type="component" value="Unassembled WGS sequence"/>
</dbReference>
<sequence length="184" mass="21092">MSYLTKLEKELKGLPDQERNDILEYYREYLEDGGLSDQEASTTLGTPEELGEKVKNDYYTENGEQVPPYSQHTTAFKILITVLVVLSLPVTLPFFGGLFFTLFMLLFVFIILLLFATAAGVAFFIYGLFSIFHTFWSGMFFTGLGIFFIGLMLLAIPAILFVTRKVIRGVVELSRWLVRQWERI</sequence>
<dbReference type="OrthoDB" id="2242293at2"/>
<name>A0A3F3H8D8_9LACO</name>
<protein>
    <submittedName>
        <fullName evidence="2">Membrane protein</fullName>
    </submittedName>
</protein>
<accession>A0A3F3H8D8</accession>
<dbReference type="AlphaFoldDB" id="A0A3F3H8D8"/>
<dbReference type="RefSeq" id="WP_059377954.1">
    <property type="nucleotide sequence ID" value="NZ_DF968065.1"/>
</dbReference>
<gene>
    <name evidence="2" type="ORF">FPFC_030590</name>
</gene>
<feature type="transmembrane region" description="Helical" evidence="1">
    <location>
        <begin position="75"/>
        <end position="95"/>
    </location>
</feature>
<organism evidence="2 3">
    <name type="scientific">Fructobacillus pseudoficulneus</name>
    <dbReference type="NCBI Taxonomy" id="220714"/>
    <lineage>
        <taxon>Bacteria</taxon>
        <taxon>Bacillati</taxon>
        <taxon>Bacillota</taxon>
        <taxon>Bacilli</taxon>
        <taxon>Lactobacillales</taxon>
        <taxon>Lactobacillaceae</taxon>
        <taxon>Fructobacillus</taxon>
    </lineage>
</organism>
<keyword evidence="1" id="KW-0812">Transmembrane</keyword>
<dbReference type="STRING" id="220714.SAMN05660469_1271"/>
<dbReference type="Pfam" id="PF22564">
    <property type="entry name" value="HAAS"/>
    <property type="match status" value="1"/>
</dbReference>
<feature type="transmembrane region" description="Helical" evidence="1">
    <location>
        <begin position="135"/>
        <end position="162"/>
    </location>
</feature>